<comment type="subcellular location">
    <subcellularLocation>
        <location evidence="1">Cytoplasm</location>
        <location evidence="1">Cytoskeleton</location>
    </subcellularLocation>
</comment>
<feature type="compositionally biased region" description="Low complexity" evidence="9">
    <location>
        <begin position="39"/>
        <end position="48"/>
    </location>
</feature>
<dbReference type="PROSITE" id="PS50245">
    <property type="entry name" value="CAP_GLY_2"/>
    <property type="match status" value="1"/>
</dbReference>
<keyword evidence="3" id="KW-0963">Cytoplasm</keyword>
<keyword evidence="12" id="KW-1185">Reference proteome</keyword>
<feature type="region of interest" description="Disordered" evidence="9">
    <location>
        <begin position="171"/>
        <end position="235"/>
    </location>
</feature>
<dbReference type="GO" id="GO:0030286">
    <property type="term" value="C:dynein complex"/>
    <property type="evidence" value="ECO:0007669"/>
    <property type="project" value="UniProtKB-KW"/>
</dbReference>
<feature type="region of interest" description="Disordered" evidence="9">
    <location>
        <begin position="130"/>
        <end position="158"/>
    </location>
</feature>
<evidence type="ECO:0000256" key="5">
    <source>
        <dbReference type="ARBA" id="ARBA00023017"/>
    </source>
</evidence>
<dbReference type="InterPro" id="IPR000938">
    <property type="entry name" value="CAP-Gly_domain"/>
</dbReference>
<feature type="region of interest" description="Disordered" evidence="9">
    <location>
        <begin position="1"/>
        <end position="50"/>
    </location>
</feature>
<evidence type="ECO:0000256" key="7">
    <source>
        <dbReference type="ARBA" id="ARBA00023212"/>
    </source>
</evidence>
<evidence type="ECO:0000256" key="6">
    <source>
        <dbReference type="ARBA" id="ARBA00023054"/>
    </source>
</evidence>
<dbReference type="InterPro" id="IPR022157">
    <property type="entry name" value="Dynactin"/>
</dbReference>
<evidence type="ECO:0000256" key="9">
    <source>
        <dbReference type="SAM" id="MobiDB-lite"/>
    </source>
</evidence>
<feature type="non-terminal residue" evidence="11">
    <location>
        <position position="879"/>
    </location>
</feature>
<dbReference type="SUPFAM" id="SSF74924">
    <property type="entry name" value="Cap-Gly domain"/>
    <property type="match status" value="1"/>
</dbReference>
<keyword evidence="6 8" id="KW-0175">Coiled coil</keyword>
<dbReference type="EMBL" id="MBFS01000603">
    <property type="protein sequence ID" value="PVV02119.1"/>
    <property type="molecule type" value="Genomic_DNA"/>
</dbReference>
<feature type="coiled-coil region" evidence="8">
    <location>
        <begin position="385"/>
        <end position="447"/>
    </location>
</feature>
<keyword evidence="7" id="KW-0206">Cytoskeleton</keyword>
<evidence type="ECO:0000256" key="8">
    <source>
        <dbReference type="SAM" id="Coils"/>
    </source>
</evidence>
<dbReference type="PANTHER" id="PTHR18916">
    <property type="entry name" value="DYNACTIN 1-RELATED MICROTUBULE-BINDING"/>
    <property type="match status" value="1"/>
</dbReference>
<evidence type="ECO:0000313" key="11">
    <source>
        <dbReference type="EMBL" id="PVV02119.1"/>
    </source>
</evidence>
<dbReference type="Proteomes" id="UP000245609">
    <property type="component" value="Unassembled WGS sequence"/>
</dbReference>
<dbReference type="Pfam" id="PF12455">
    <property type="entry name" value="Dynactin"/>
    <property type="match status" value="1"/>
</dbReference>
<feature type="compositionally biased region" description="Polar residues" evidence="9">
    <location>
        <begin position="17"/>
        <end position="38"/>
    </location>
</feature>
<comment type="similarity">
    <text evidence="2">Belongs to the dynactin 150 kDa subunit family.</text>
</comment>
<feature type="compositionally biased region" description="Basic and acidic residues" evidence="9">
    <location>
        <begin position="286"/>
        <end position="296"/>
    </location>
</feature>
<feature type="coiled-coil region" evidence="8">
    <location>
        <begin position="471"/>
        <end position="658"/>
    </location>
</feature>
<keyword evidence="5" id="KW-0243">Dynein</keyword>
<proteinExistence type="inferred from homology"/>
<dbReference type="Pfam" id="PF01302">
    <property type="entry name" value="CAP_GLY"/>
    <property type="match status" value="1"/>
</dbReference>
<dbReference type="STRING" id="133381.A0A2T9ZBZ2"/>
<organism evidence="11 12">
    <name type="scientific">Smittium megazygosporum</name>
    <dbReference type="NCBI Taxonomy" id="133381"/>
    <lineage>
        <taxon>Eukaryota</taxon>
        <taxon>Fungi</taxon>
        <taxon>Fungi incertae sedis</taxon>
        <taxon>Zoopagomycota</taxon>
        <taxon>Kickxellomycotina</taxon>
        <taxon>Harpellomycetes</taxon>
        <taxon>Harpellales</taxon>
        <taxon>Legeriomycetaceae</taxon>
        <taxon>Smittium</taxon>
    </lineage>
</organism>
<feature type="domain" description="CAP-Gly" evidence="10">
    <location>
        <begin position="79"/>
        <end position="121"/>
    </location>
</feature>
<dbReference type="Gene3D" id="2.30.30.190">
    <property type="entry name" value="CAP Gly-rich-like domain"/>
    <property type="match status" value="1"/>
</dbReference>
<dbReference type="AlphaFoldDB" id="A0A2T9ZBZ2"/>
<sequence>MERSSSTGNDSPRFGKQNLSRSSISGRQTPSSSLMHTPSRSTSSFSESRANEFSGNGNLFKIGKPVLVQGKKGVIRFYGETQFSTGNWLGVELSDDSGKNDGSVQGVQYFSVKPKHGLFVRSSQVKLIDSAEQTESSSDPKNAILSPKPRTPLPKTMTSSNLARRKTLIPEKTNVSNTSGVLNRSNAAFPQPPSLKSVTPGTSRVLRAGIKNTQTSTPLAPRSSSEKNASIRNKDYSLDVSDPAIHKSFDTEANDIEMKYPEGNLEESRGTEDPSLVPLEPNYTSDSKDLAPKDTWKPSLSMNESVIFESTPKLVRQEPTVSAIKYEELKSKVKFLEQKRTEERQVVLEAEEFKSKFAQTMKVQDKLVEKLKALKSEHSNTLDLYNKSQTKIQELETTLHEEREMLEIVAVEKEMAEEQVESYKEELLVTKEQIEELNEKVKLYEGTESQDPSGNSSIESAQLRSKNIRLVEALRMLRDEKESEINSLKLMLKDAEKEAMLGKKVSEQVKNQQEIISSQLEAIQELKQQLDDAGDSEDLILELSERNSKLNERVGDLESQVEHWQSMHEVSEEMYENASDEIKILNTELGRLEWKINQKEQQISSMEATIEENQSLLGKFKEAVFQLRQERSQAEEKEQEMKSKVLDTEKAAKNLEKLAYNAGRTNQIVAAREIELALEKLKSSQLRLQLEIVGSGFTDDLNEDEKDSIKALLTLQRIKCKASLALKRFENISKSDETVNTEFYAIAKTRRILVSIEGISNILTKFLLSCDEPQFKKMSFLHRDSEAADFILSELVENIHSSETSLLVAIDICERAFDLLDKLFETTRARFTISNDLPKAQMYIFEIGSCIDESQCAFLLLNQFYNEQPDDEVDRIIKE</sequence>
<dbReference type="GO" id="GO:0005874">
    <property type="term" value="C:microtubule"/>
    <property type="evidence" value="ECO:0007669"/>
    <property type="project" value="UniProtKB-KW"/>
</dbReference>
<feature type="compositionally biased region" description="Polar residues" evidence="9">
    <location>
        <begin position="1"/>
        <end position="10"/>
    </location>
</feature>
<evidence type="ECO:0000256" key="3">
    <source>
        <dbReference type="ARBA" id="ARBA00022490"/>
    </source>
</evidence>
<protein>
    <recommendedName>
        <fullName evidence="10">CAP-Gly domain-containing protein</fullName>
    </recommendedName>
</protein>
<name>A0A2T9ZBZ2_9FUNG</name>
<dbReference type="InterPro" id="IPR036859">
    <property type="entry name" value="CAP-Gly_dom_sf"/>
</dbReference>
<dbReference type="OrthoDB" id="2130750at2759"/>
<feature type="compositionally biased region" description="Polar residues" evidence="9">
    <location>
        <begin position="130"/>
        <end position="140"/>
    </location>
</feature>
<accession>A0A2T9ZBZ2</accession>
<feature type="compositionally biased region" description="Polar residues" evidence="9">
    <location>
        <begin position="211"/>
        <end position="231"/>
    </location>
</feature>
<dbReference type="SMART" id="SM01052">
    <property type="entry name" value="CAP_GLY"/>
    <property type="match status" value="1"/>
</dbReference>
<evidence type="ECO:0000256" key="1">
    <source>
        <dbReference type="ARBA" id="ARBA00004245"/>
    </source>
</evidence>
<reference evidence="11 12" key="1">
    <citation type="journal article" date="2018" name="MBio">
        <title>Comparative Genomics Reveals the Core Gene Toolbox for the Fungus-Insect Symbiosis.</title>
        <authorList>
            <person name="Wang Y."/>
            <person name="Stata M."/>
            <person name="Wang W."/>
            <person name="Stajich J.E."/>
            <person name="White M.M."/>
            <person name="Moncalvo J.M."/>
        </authorList>
    </citation>
    <scope>NUCLEOTIDE SEQUENCE [LARGE SCALE GENOMIC DNA]</scope>
    <source>
        <strain evidence="11 12">SC-DP-2</strain>
    </source>
</reference>
<dbReference type="PROSITE" id="PS00845">
    <property type="entry name" value="CAP_GLY_1"/>
    <property type="match status" value="1"/>
</dbReference>
<feature type="region of interest" description="Disordered" evidence="9">
    <location>
        <begin position="263"/>
        <end position="296"/>
    </location>
</feature>
<keyword evidence="4" id="KW-0493">Microtubule</keyword>
<gene>
    <name evidence="11" type="ORF">BB560_003438</name>
</gene>
<feature type="compositionally biased region" description="Polar residues" evidence="9">
    <location>
        <begin position="173"/>
        <end position="202"/>
    </location>
</feature>
<evidence type="ECO:0000259" key="10">
    <source>
        <dbReference type="PROSITE" id="PS50245"/>
    </source>
</evidence>
<feature type="compositionally biased region" description="Basic and acidic residues" evidence="9">
    <location>
        <begin position="263"/>
        <end position="272"/>
    </location>
</feature>
<evidence type="ECO:0000313" key="12">
    <source>
        <dbReference type="Proteomes" id="UP000245609"/>
    </source>
</evidence>
<evidence type="ECO:0000256" key="2">
    <source>
        <dbReference type="ARBA" id="ARBA00011010"/>
    </source>
</evidence>
<evidence type="ECO:0000256" key="4">
    <source>
        <dbReference type="ARBA" id="ARBA00022701"/>
    </source>
</evidence>
<comment type="caution">
    <text evidence="11">The sequence shown here is derived from an EMBL/GenBank/DDBJ whole genome shotgun (WGS) entry which is preliminary data.</text>
</comment>